<dbReference type="SUPFAM" id="SSF52743">
    <property type="entry name" value="Subtilisin-like"/>
    <property type="match status" value="1"/>
</dbReference>
<feature type="domain" description="Subtilisin-like protease fibronectin type-III" evidence="8">
    <location>
        <begin position="244"/>
        <end position="339"/>
    </location>
</feature>
<evidence type="ECO:0000256" key="1">
    <source>
        <dbReference type="ARBA" id="ARBA00011073"/>
    </source>
</evidence>
<comment type="caution">
    <text evidence="9">The sequence shown here is derived from an EMBL/GenBank/DDBJ whole genome shotgun (WGS) entry which is preliminary data.</text>
</comment>
<protein>
    <submittedName>
        <fullName evidence="9">Subtilase</fullName>
    </submittedName>
</protein>
<evidence type="ECO:0000259" key="7">
    <source>
        <dbReference type="Pfam" id="PF00082"/>
    </source>
</evidence>
<dbReference type="InterPro" id="IPR023828">
    <property type="entry name" value="Peptidase_S8_Ser-AS"/>
</dbReference>
<accession>A0A0K9NZH9</accession>
<dbReference type="GO" id="GO:0004252">
    <property type="term" value="F:serine-type endopeptidase activity"/>
    <property type="evidence" value="ECO:0007669"/>
    <property type="project" value="InterPro"/>
</dbReference>
<feature type="domain" description="Peptidase S8/S53" evidence="7">
    <location>
        <begin position="67"/>
        <end position="164"/>
    </location>
</feature>
<keyword evidence="5" id="KW-0720">Serine protease</keyword>
<keyword evidence="10" id="KW-1185">Reference proteome</keyword>
<dbReference type="Gene3D" id="2.60.40.2310">
    <property type="match status" value="1"/>
</dbReference>
<dbReference type="OMA" id="GTSMSCH"/>
<gene>
    <name evidence="9" type="ORF">ZOSMA_48G00290</name>
</gene>
<sequence>MTLVAASTVTKAHGAGVIFAKFPTKDVSLPLGIHAIVVDFEVGTALLHYIGITRKPVVKFGSTKTIVGGIMSPEVAYFSSRGPSSISPSILKPDVAAPGVNILASWSPVSSASTKHGPFNFKLESGTSMACPHIAAVAAIIKSAHPDWSPAAVKSAIITTASVKDEYDQILVAQGAPYKQGDPFDYGGGHVDLNTATHPGLVFDMSIHDHIQFLCSMGYNNSAISHMTRQNPTECAHHRVSEEQLNLPSILIPELTSRASIWRTVTNVSGVNSVYYANVESPAGVIVELFPSVLKFNSTVRKQKFQVVFRSRLKVQGRYSFGSLVWEDGKHVVRVPLIVRIGITISA</sequence>
<organism evidence="9 10">
    <name type="scientific">Zostera marina</name>
    <name type="common">Eelgrass</name>
    <dbReference type="NCBI Taxonomy" id="29655"/>
    <lineage>
        <taxon>Eukaryota</taxon>
        <taxon>Viridiplantae</taxon>
        <taxon>Streptophyta</taxon>
        <taxon>Embryophyta</taxon>
        <taxon>Tracheophyta</taxon>
        <taxon>Spermatophyta</taxon>
        <taxon>Magnoliopsida</taxon>
        <taxon>Liliopsida</taxon>
        <taxon>Zosteraceae</taxon>
        <taxon>Zostera</taxon>
    </lineage>
</organism>
<dbReference type="AlphaFoldDB" id="A0A0K9NZH9"/>
<dbReference type="Gene3D" id="3.40.50.200">
    <property type="entry name" value="Peptidase S8/S53 domain"/>
    <property type="match status" value="1"/>
</dbReference>
<keyword evidence="3" id="KW-0732">Signal</keyword>
<dbReference type="CDD" id="cd02120">
    <property type="entry name" value="PA_subtilisin_like"/>
    <property type="match status" value="1"/>
</dbReference>
<comment type="similarity">
    <text evidence="1 6">Belongs to the peptidase S8 family.</text>
</comment>
<dbReference type="GO" id="GO:0006508">
    <property type="term" value="P:proteolysis"/>
    <property type="evidence" value="ECO:0007669"/>
    <property type="project" value="UniProtKB-KW"/>
</dbReference>
<name>A0A0K9NZH9_ZOSMR</name>
<dbReference type="PANTHER" id="PTHR10795">
    <property type="entry name" value="PROPROTEIN CONVERTASE SUBTILISIN/KEXIN"/>
    <property type="match status" value="1"/>
</dbReference>
<reference evidence="10" key="1">
    <citation type="journal article" date="2016" name="Nature">
        <title>The genome of the seagrass Zostera marina reveals angiosperm adaptation to the sea.</title>
        <authorList>
            <person name="Olsen J.L."/>
            <person name="Rouze P."/>
            <person name="Verhelst B."/>
            <person name="Lin Y.-C."/>
            <person name="Bayer T."/>
            <person name="Collen J."/>
            <person name="Dattolo E."/>
            <person name="De Paoli E."/>
            <person name="Dittami S."/>
            <person name="Maumus F."/>
            <person name="Michel G."/>
            <person name="Kersting A."/>
            <person name="Lauritano C."/>
            <person name="Lohaus R."/>
            <person name="Toepel M."/>
            <person name="Tonon T."/>
            <person name="Vanneste K."/>
            <person name="Amirebrahimi M."/>
            <person name="Brakel J."/>
            <person name="Bostroem C."/>
            <person name="Chovatia M."/>
            <person name="Grimwood J."/>
            <person name="Jenkins J.W."/>
            <person name="Jueterbock A."/>
            <person name="Mraz A."/>
            <person name="Stam W.T."/>
            <person name="Tice H."/>
            <person name="Bornberg-Bauer E."/>
            <person name="Green P.J."/>
            <person name="Pearson G.A."/>
            <person name="Procaccini G."/>
            <person name="Duarte C.M."/>
            <person name="Schmutz J."/>
            <person name="Reusch T.B.H."/>
            <person name="Van de Peer Y."/>
        </authorList>
    </citation>
    <scope>NUCLEOTIDE SEQUENCE [LARGE SCALE GENOMIC DNA]</scope>
    <source>
        <strain evidence="10">cv. Finnish</strain>
    </source>
</reference>
<dbReference type="OrthoDB" id="206201at2759"/>
<evidence type="ECO:0000313" key="10">
    <source>
        <dbReference type="Proteomes" id="UP000036987"/>
    </source>
</evidence>
<evidence type="ECO:0000256" key="4">
    <source>
        <dbReference type="ARBA" id="ARBA00022801"/>
    </source>
</evidence>
<evidence type="ECO:0000256" key="2">
    <source>
        <dbReference type="ARBA" id="ARBA00022670"/>
    </source>
</evidence>
<dbReference type="EMBL" id="LFYR01001410">
    <property type="protein sequence ID" value="KMZ62109.1"/>
    <property type="molecule type" value="Genomic_DNA"/>
</dbReference>
<dbReference type="STRING" id="29655.A0A0K9NZH9"/>
<dbReference type="InterPro" id="IPR036852">
    <property type="entry name" value="Peptidase_S8/S53_dom_sf"/>
</dbReference>
<dbReference type="Proteomes" id="UP000036987">
    <property type="component" value="Unassembled WGS sequence"/>
</dbReference>
<dbReference type="Pfam" id="PF00082">
    <property type="entry name" value="Peptidase_S8"/>
    <property type="match status" value="1"/>
</dbReference>
<comment type="caution">
    <text evidence="6">Lacks conserved residue(s) required for the propagation of feature annotation.</text>
</comment>
<evidence type="ECO:0000259" key="8">
    <source>
        <dbReference type="Pfam" id="PF17766"/>
    </source>
</evidence>
<dbReference type="InterPro" id="IPR041469">
    <property type="entry name" value="Subtilisin-like_FN3"/>
</dbReference>
<dbReference type="Pfam" id="PF17766">
    <property type="entry name" value="fn3_6"/>
    <property type="match status" value="1"/>
</dbReference>
<evidence type="ECO:0000256" key="3">
    <source>
        <dbReference type="ARBA" id="ARBA00022729"/>
    </source>
</evidence>
<keyword evidence="4" id="KW-0378">Hydrolase</keyword>
<dbReference type="InterPro" id="IPR000209">
    <property type="entry name" value="Peptidase_S8/S53_dom"/>
</dbReference>
<keyword evidence="2" id="KW-0645">Protease</keyword>
<dbReference type="PROSITE" id="PS51892">
    <property type="entry name" value="SUBTILASE"/>
    <property type="match status" value="1"/>
</dbReference>
<proteinExistence type="inferred from homology"/>
<dbReference type="InterPro" id="IPR045051">
    <property type="entry name" value="SBT"/>
</dbReference>
<evidence type="ECO:0000313" key="9">
    <source>
        <dbReference type="EMBL" id="KMZ62109.1"/>
    </source>
</evidence>
<evidence type="ECO:0000256" key="6">
    <source>
        <dbReference type="PROSITE-ProRule" id="PRU01240"/>
    </source>
</evidence>
<dbReference type="FunFam" id="2.60.40.2310:FF:000001">
    <property type="entry name" value="Subtilisin-like protease SBT1.5"/>
    <property type="match status" value="1"/>
</dbReference>
<dbReference type="PROSITE" id="PS00138">
    <property type="entry name" value="SUBTILASE_SER"/>
    <property type="match status" value="1"/>
</dbReference>
<evidence type="ECO:0000256" key="5">
    <source>
        <dbReference type="ARBA" id="ARBA00022825"/>
    </source>
</evidence>